<keyword evidence="3" id="KW-0274">FAD</keyword>
<dbReference type="InterPro" id="IPR016171">
    <property type="entry name" value="Vanillyl_alc_oxidase_C-sub2"/>
</dbReference>
<dbReference type="Gene3D" id="3.30.43.10">
    <property type="entry name" value="Uridine Diphospho-n-acetylenolpyruvylglucosamine Reductase, domain 2"/>
    <property type="match status" value="1"/>
</dbReference>
<reference evidence="5 6" key="1">
    <citation type="submission" date="2024-05" db="EMBL/GenBank/DDBJ databases">
        <authorList>
            <person name="Liu Q."/>
            <person name="Xin Y.-H."/>
        </authorList>
    </citation>
    <scope>NUCLEOTIDE SEQUENCE [LARGE SCALE GENOMIC DNA]</scope>
    <source>
        <strain evidence="5 6">CGMCC 1.10181</strain>
    </source>
</reference>
<dbReference type="PANTHER" id="PTHR43716">
    <property type="entry name" value="D-2-HYDROXYGLUTARATE DEHYDROGENASE, MITOCHONDRIAL"/>
    <property type="match status" value="1"/>
</dbReference>
<keyword evidence="2" id="KW-0285">Flavoprotein</keyword>
<dbReference type="PROSITE" id="PS51387">
    <property type="entry name" value="FAD_PCMH"/>
    <property type="match status" value="1"/>
</dbReference>
<dbReference type="Gene3D" id="3.30.465.10">
    <property type="match status" value="1"/>
</dbReference>
<accession>A0ABU9XZU5</accession>
<dbReference type="InterPro" id="IPR016167">
    <property type="entry name" value="FAD-bd_PCMH_sub1"/>
</dbReference>
<dbReference type="InterPro" id="IPR016166">
    <property type="entry name" value="FAD-bd_PCMH"/>
</dbReference>
<proteinExistence type="inferred from homology"/>
<evidence type="ECO:0000256" key="1">
    <source>
        <dbReference type="ARBA" id="ARBA00008000"/>
    </source>
</evidence>
<sequence length="483" mass="50398">MTPAISELIDSVRAALGPKAVITDPTEIAPWLDDWRGRYHGTASAILAPDSREGVATILALAHAARVPLVPQGGNTGMVGGATPPADGSALILSLRRMNRIRSIRPEDGLAIAEAGVILADLHAAAEAQGMRFPLTLGARGSATIGGLASTNAGGTQVLRFGTMRSLIAGIEAVLPDGSVHDGLAALKKDNRGYDLNQLLIGAEGTLGVVTAATLRLVPAITGRAVAWVGLADPETALALLRRLEGGTDRIESFEIIPDATLALVLKHIPGTRAPLESAHEWHVLIEAVTDDPADAESPVELLERLLAPALADGQVADAVIAASEAQAESFWRIRHSISEAERADGPAMQHDVSVPVAGMPRFMVEAAAACEERFPGTRASGFGHLGDGNVHFHVRAPRGIDPQRWYAEEGPVITRFVNDLVVAAGGSISAEHGIGQMKLAELERLSSPARMAALRAIKAAFDPHALMNPGKLVALAPAPLAP</sequence>
<dbReference type="Proteomes" id="UP001419910">
    <property type="component" value="Unassembled WGS sequence"/>
</dbReference>
<dbReference type="RefSeq" id="WP_343891746.1">
    <property type="nucleotide sequence ID" value="NZ_BAAAEH010000047.1"/>
</dbReference>
<evidence type="ECO:0000256" key="3">
    <source>
        <dbReference type="ARBA" id="ARBA00022827"/>
    </source>
</evidence>
<dbReference type="InterPro" id="IPR006094">
    <property type="entry name" value="Oxid_FAD_bind_N"/>
</dbReference>
<keyword evidence="6" id="KW-1185">Reference proteome</keyword>
<protein>
    <submittedName>
        <fullName evidence="5">FAD-binding oxidoreductase</fullName>
    </submittedName>
</protein>
<comment type="caution">
    <text evidence="5">The sequence shown here is derived from an EMBL/GenBank/DDBJ whole genome shotgun (WGS) entry which is preliminary data.</text>
</comment>
<gene>
    <name evidence="5" type="ORF">ABC974_05580</name>
</gene>
<dbReference type="InterPro" id="IPR036318">
    <property type="entry name" value="FAD-bd_PCMH-like_sf"/>
</dbReference>
<dbReference type="SUPFAM" id="SSF55103">
    <property type="entry name" value="FAD-linked oxidases, C-terminal domain"/>
    <property type="match status" value="1"/>
</dbReference>
<dbReference type="Gene3D" id="3.30.70.2740">
    <property type="match status" value="1"/>
</dbReference>
<dbReference type="Pfam" id="PF02913">
    <property type="entry name" value="FAD-oxidase_C"/>
    <property type="match status" value="1"/>
</dbReference>
<dbReference type="Gene3D" id="1.10.45.10">
    <property type="entry name" value="Vanillyl-alcohol Oxidase, Chain A, domain 4"/>
    <property type="match status" value="1"/>
</dbReference>
<dbReference type="EMBL" id="JBDIME010000003">
    <property type="protein sequence ID" value="MEN2789089.1"/>
    <property type="molecule type" value="Genomic_DNA"/>
</dbReference>
<evidence type="ECO:0000256" key="2">
    <source>
        <dbReference type="ARBA" id="ARBA00022630"/>
    </source>
</evidence>
<organism evidence="5 6">
    <name type="scientific">Sphingomonas oligophenolica</name>
    <dbReference type="NCBI Taxonomy" id="301154"/>
    <lineage>
        <taxon>Bacteria</taxon>
        <taxon>Pseudomonadati</taxon>
        <taxon>Pseudomonadota</taxon>
        <taxon>Alphaproteobacteria</taxon>
        <taxon>Sphingomonadales</taxon>
        <taxon>Sphingomonadaceae</taxon>
        <taxon>Sphingomonas</taxon>
    </lineage>
</organism>
<dbReference type="SUPFAM" id="SSF56176">
    <property type="entry name" value="FAD-binding/transporter-associated domain-like"/>
    <property type="match status" value="1"/>
</dbReference>
<dbReference type="Pfam" id="PF01565">
    <property type="entry name" value="FAD_binding_4"/>
    <property type="match status" value="1"/>
</dbReference>
<comment type="similarity">
    <text evidence="1">Belongs to the FAD-binding oxidoreductase/transferase type 4 family.</text>
</comment>
<evidence type="ECO:0000313" key="6">
    <source>
        <dbReference type="Proteomes" id="UP001419910"/>
    </source>
</evidence>
<name>A0ABU9XZU5_9SPHN</name>
<dbReference type="InterPro" id="IPR016169">
    <property type="entry name" value="FAD-bd_PCMH_sub2"/>
</dbReference>
<dbReference type="InterPro" id="IPR051264">
    <property type="entry name" value="FAD-oxidored/transferase_4"/>
</dbReference>
<evidence type="ECO:0000313" key="5">
    <source>
        <dbReference type="EMBL" id="MEN2789089.1"/>
    </source>
</evidence>
<dbReference type="InterPro" id="IPR016164">
    <property type="entry name" value="FAD-linked_Oxase-like_C"/>
</dbReference>
<feature type="domain" description="FAD-binding PCMH-type" evidence="4">
    <location>
        <begin position="39"/>
        <end position="220"/>
    </location>
</feature>
<dbReference type="InterPro" id="IPR004113">
    <property type="entry name" value="FAD-bd_oxidored_4_C"/>
</dbReference>
<dbReference type="Gene3D" id="3.30.70.2190">
    <property type="match status" value="1"/>
</dbReference>
<evidence type="ECO:0000259" key="4">
    <source>
        <dbReference type="PROSITE" id="PS51387"/>
    </source>
</evidence>
<dbReference type="PANTHER" id="PTHR43716:SF2">
    <property type="entry name" value="BLL6224 PROTEIN"/>
    <property type="match status" value="1"/>
</dbReference>